<accession>A0ABS9SXH9</accession>
<feature type="region of interest" description="Disordered" evidence="6">
    <location>
        <begin position="328"/>
        <end position="376"/>
    </location>
</feature>
<dbReference type="EMBL" id="JAKWJU010000002">
    <property type="protein sequence ID" value="MCH6160761.1"/>
    <property type="molecule type" value="Genomic_DNA"/>
</dbReference>
<dbReference type="SUPFAM" id="SSF53383">
    <property type="entry name" value="PLP-dependent transferases"/>
    <property type="match status" value="1"/>
</dbReference>
<evidence type="ECO:0000256" key="5">
    <source>
        <dbReference type="RuleBase" id="RU003693"/>
    </source>
</evidence>
<evidence type="ECO:0000313" key="8">
    <source>
        <dbReference type="EMBL" id="MCH6160761.1"/>
    </source>
</evidence>
<dbReference type="PANTHER" id="PTHR43643:SF3">
    <property type="entry name" value="HISTIDINOL-PHOSPHATE AMINOTRANSFERASE"/>
    <property type="match status" value="1"/>
</dbReference>
<evidence type="ECO:0000256" key="2">
    <source>
        <dbReference type="ARBA" id="ARBA00022576"/>
    </source>
</evidence>
<dbReference type="PROSITE" id="PS00599">
    <property type="entry name" value="AA_TRANSFER_CLASS_2"/>
    <property type="match status" value="1"/>
</dbReference>
<dbReference type="Pfam" id="PF00155">
    <property type="entry name" value="Aminotran_1_2"/>
    <property type="match status" value="1"/>
</dbReference>
<dbReference type="GO" id="GO:0008483">
    <property type="term" value="F:transaminase activity"/>
    <property type="evidence" value="ECO:0007669"/>
    <property type="project" value="UniProtKB-KW"/>
</dbReference>
<comment type="cofactor">
    <cofactor evidence="1 5">
        <name>pyridoxal 5'-phosphate</name>
        <dbReference type="ChEBI" id="CHEBI:597326"/>
    </cofactor>
</comment>
<dbReference type="InterPro" id="IPR050106">
    <property type="entry name" value="HistidinolP_aminotransfase"/>
</dbReference>
<dbReference type="Gene3D" id="3.90.1150.10">
    <property type="entry name" value="Aspartate Aminotransferase, domain 1"/>
    <property type="match status" value="1"/>
</dbReference>
<dbReference type="InterPro" id="IPR015424">
    <property type="entry name" value="PyrdxlP-dep_Trfase"/>
</dbReference>
<keyword evidence="2 8" id="KW-0032">Aminotransferase</keyword>
<feature type="compositionally biased region" description="Gly residues" evidence="6">
    <location>
        <begin position="336"/>
        <end position="355"/>
    </location>
</feature>
<dbReference type="PANTHER" id="PTHR43643">
    <property type="entry name" value="HISTIDINOL-PHOSPHATE AMINOTRANSFERASE 2"/>
    <property type="match status" value="1"/>
</dbReference>
<evidence type="ECO:0000256" key="4">
    <source>
        <dbReference type="ARBA" id="ARBA00022898"/>
    </source>
</evidence>
<evidence type="ECO:0000259" key="7">
    <source>
        <dbReference type="Pfam" id="PF00155"/>
    </source>
</evidence>
<protein>
    <submittedName>
        <fullName evidence="8">Aminotransferase class I/II-fold pyridoxal phosphate-dependent enzyme</fullName>
    </submittedName>
</protein>
<evidence type="ECO:0000256" key="3">
    <source>
        <dbReference type="ARBA" id="ARBA00022679"/>
    </source>
</evidence>
<proteinExistence type="inferred from homology"/>
<dbReference type="CDD" id="cd00609">
    <property type="entry name" value="AAT_like"/>
    <property type="match status" value="1"/>
</dbReference>
<dbReference type="InterPro" id="IPR001917">
    <property type="entry name" value="Aminotrans_II_pyridoxalP_BS"/>
</dbReference>
<evidence type="ECO:0000256" key="6">
    <source>
        <dbReference type="SAM" id="MobiDB-lite"/>
    </source>
</evidence>
<keyword evidence="9" id="KW-1185">Reference proteome</keyword>
<evidence type="ECO:0000256" key="1">
    <source>
        <dbReference type="ARBA" id="ARBA00001933"/>
    </source>
</evidence>
<dbReference type="InterPro" id="IPR004839">
    <property type="entry name" value="Aminotransferase_I/II_large"/>
</dbReference>
<sequence length="376" mass="39957">MSLNETFFPPTQRVLRAVQEAAADSHRTNDALATGLTGRIAERLGVPAPDVLVGPGSAALLQQLFSGLTGPGAGGGPDAEIVHAWPSWEAYPMLASNAGTSTVRVPLRDDDSHDLHAMADAVTDRTRVVVLCHPNNPTGTALRHSDVEDFLNRLPSGVTVVVDEAYRDFVRDECAADGVTLYREDERVCVVRTFSKSYGLLGLRVGYVVGRAGTLAPLRGLQPFIRVSNTAQAAAQAALAEEAEFRRRCEATVEERERLYGRLLELGWRVSPSQANFLWLPMTEGVETFTQFCADHGVLVCGKPGEGVRVTVAEREANDAFADLAGKFGGDRTNGVDGGGGSRGHGGADGHGVTRGQGFTDDQSFTDDQGEGGGVP</sequence>
<gene>
    <name evidence="8" type="ORF">MMA15_10205</name>
</gene>
<dbReference type="Proteomes" id="UP001166784">
    <property type="component" value="Unassembled WGS sequence"/>
</dbReference>
<reference evidence="8" key="1">
    <citation type="submission" date="2022-03" db="EMBL/GenBank/DDBJ databases">
        <authorList>
            <person name="Santos J.D.N."/>
            <person name="Kallscheuer N."/>
            <person name="Jogler C."/>
            <person name="Lage O.M."/>
        </authorList>
    </citation>
    <scope>NUCLEOTIDE SEQUENCE</scope>
    <source>
        <strain evidence="8">M600PL45_2</strain>
    </source>
</reference>
<dbReference type="Gene3D" id="3.40.640.10">
    <property type="entry name" value="Type I PLP-dependent aspartate aminotransferase-like (Major domain)"/>
    <property type="match status" value="1"/>
</dbReference>
<keyword evidence="4 5" id="KW-0663">Pyridoxal phosphate</keyword>
<dbReference type="InterPro" id="IPR015422">
    <property type="entry name" value="PyrdxlP-dep_Trfase_small"/>
</dbReference>
<comment type="caution">
    <text evidence="8">The sequence shown here is derived from an EMBL/GenBank/DDBJ whole genome shotgun (WGS) entry which is preliminary data.</text>
</comment>
<dbReference type="RefSeq" id="WP_241058790.1">
    <property type="nucleotide sequence ID" value="NZ_JAKWJU010000002.1"/>
</dbReference>
<name>A0ABS9SXH9_9ACTN</name>
<organism evidence="8 9">
    <name type="scientific">Streptomyces marispadix</name>
    <dbReference type="NCBI Taxonomy" id="2922868"/>
    <lineage>
        <taxon>Bacteria</taxon>
        <taxon>Bacillati</taxon>
        <taxon>Actinomycetota</taxon>
        <taxon>Actinomycetes</taxon>
        <taxon>Kitasatosporales</taxon>
        <taxon>Streptomycetaceae</taxon>
        <taxon>Streptomyces</taxon>
    </lineage>
</organism>
<feature type="domain" description="Aminotransferase class I/classII large" evidence="7">
    <location>
        <begin position="6"/>
        <end position="314"/>
    </location>
</feature>
<reference evidence="8" key="2">
    <citation type="journal article" date="2023" name="Int. J. Syst. Evol. Microbiol.">
        <title>Streptomyces marispadix sp. nov., isolated from marine beach sediment of the Northern Coast of Portugal.</title>
        <authorList>
            <person name="dos Santos J.D.N."/>
            <person name="Vitorino I.R."/>
            <person name="Kallscheuer N."/>
            <person name="Srivastava A."/>
            <person name="Krautwurst S."/>
            <person name="Marz M."/>
            <person name="Jogler C."/>
            <person name="Lobo Da Cunha A."/>
            <person name="Catita J."/>
            <person name="Goncalves H."/>
            <person name="Gonzalez I."/>
            <person name="Reyes F."/>
            <person name="Lage O.M."/>
        </authorList>
    </citation>
    <scope>NUCLEOTIDE SEQUENCE</scope>
    <source>
        <strain evidence="8">M600PL45_2</strain>
    </source>
</reference>
<dbReference type="InterPro" id="IPR015421">
    <property type="entry name" value="PyrdxlP-dep_Trfase_major"/>
</dbReference>
<keyword evidence="3" id="KW-0808">Transferase</keyword>
<comment type="similarity">
    <text evidence="5">Belongs to the class-II pyridoxal-phosphate-dependent aminotransferase family.</text>
</comment>
<evidence type="ECO:0000313" key="9">
    <source>
        <dbReference type="Proteomes" id="UP001166784"/>
    </source>
</evidence>